<evidence type="ECO:0000256" key="15">
    <source>
        <dbReference type="ARBA" id="ARBA00074306"/>
    </source>
</evidence>
<protein>
    <recommendedName>
        <fullName evidence="15">Circadian input-output histidine kinase CikA</fullName>
        <ecNumber evidence="4">2.7.13.3</ecNumber>
    </recommendedName>
</protein>
<dbReference type="Pfam" id="PF02518">
    <property type="entry name" value="HATPase_c"/>
    <property type="match status" value="1"/>
</dbReference>
<dbReference type="SUPFAM" id="SSF55785">
    <property type="entry name" value="PYP-like sensor domain (PAS domain)"/>
    <property type="match status" value="1"/>
</dbReference>
<evidence type="ECO:0000256" key="6">
    <source>
        <dbReference type="ARBA" id="ARBA00022553"/>
    </source>
</evidence>
<evidence type="ECO:0000256" key="11">
    <source>
        <dbReference type="ARBA" id="ARBA00022840"/>
    </source>
</evidence>
<keyword evidence="9" id="KW-0547">Nucleotide-binding</keyword>
<gene>
    <name evidence="21" type="ORF">DNH61_16805</name>
</gene>
<keyword evidence="13" id="KW-0902">Two-component regulatory system</keyword>
<dbReference type="SMART" id="SM00091">
    <property type="entry name" value="PAS"/>
    <property type="match status" value="1"/>
</dbReference>
<feature type="domain" description="Histidine kinase" evidence="17">
    <location>
        <begin position="397"/>
        <end position="633"/>
    </location>
</feature>
<keyword evidence="12 16" id="KW-1133">Transmembrane helix</keyword>
<feature type="domain" description="MHYT" evidence="20">
    <location>
        <begin position="9"/>
        <end position="203"/>
    </location>
</feature>
<dbReference type="PROSITE" id="PS50109">
    <property type="entry name" value="HIS_KIN"/>
    <property type="match status" value="1"/>
</dbReference>
<evidence type="ECO:0000256" key="9">
    <source>
        <dbReference type="ARBA" id="ARBA00022741"/>
    </source>
</evidence>
<dbReference type="PANTHER" id="PTHR43047">
    <property type="entry name" value="TWO-COMPONENT HISTIDINE PROTEIN KINASE"/>
    <property type="match status" value="1"/>
</dbReference>
<evidence type="ECO:0000256" key="12">
    <source>
        <dbReference type="ARBA" id="ARBA00022989"/>
    </source>
</evidence>
<keyword evidence="8 16" id="KW-0812">Transmembrane</keyword>
<dbReference type="SMART" id="SM00387">
    <property type="entry name" value="HATPase_c"/>
    <property type="match status" value="1"/>
</dbReference>
<evidence type="ECO:0000259" key="18">
    <source>
        <dbReference type="PROSITE" id="PS50112"/>
    </source>
</evidence>
<keyword evidence="5" id="KW-1003">Cell membrane</keyword>
<comment type="subcellular location">
    <subcellularLocation>
        <location evidence="2">Cell membrane</location>
        <topology evidence="2">Multi-pass membrane protein</topology>
    </subcellularLocation>
</comment>
<feature type="transmembrane region" description="Helical" evidence="16">
    <location>
        <begin position="222"/>
        <end position="241"/>
    </location>
</feature>
<dbReference type="GO" id="GO:0005524">
    <property type="term" value="F:ATP binding"/>
    <property type="evidence" value="ECO:0007669"/>
    <property type="project" value="UniProtKB-KW"/>
</dbReference>
<dbReference type="EC" id="2.7.13.3" evidence="4"/>
<evidence type="ECO:0000256" key="3">
    <source>
        <dbReference type="ARBA" id="ARBA00006402"/>
    </source>
</evidence>
<dbReference type="InterPro" id="IPR036097">
    <property type="entry name" value="HisK_dim/P_sf"/>
</dbReference>
<dbReference type="InterPro" id="IPR013656">
    <property type="entry name" value="PAS_4"/>
</dbReference>
<evidence type="ECO:0000256" key="14">
    <source>
        <dbReference type="ARBA" id="ARBA00023136"/>
    </source>
</evidence>
<keyword evidence="22" id="KW-1185">Reference proteome</keyword>
<evidence type="ECO:0000256" key="13">
    <source>
        <dbReference type="ARBA" id="ARBA00023012"/>
    </source>
</evidence>
<feature type="transmembrane region" description="Helical" evidence="16">
    <location>
        <begin position="75"/>
        <end position="100"/>
    </location>
</feature>
<name>A0A2W1LS15_9BACL</name>
<evidence type="ECO:0000259" key="19">
    <source>
        <dbReference type="PROSITE" id="PS50113"/>
    </source>
</evidence>
<dbReference type="FunFam" id="1.10.287.130:FF:000003">
    <property type="entry name" value="Histidine kinase"/>
    <property type="match status" value="1"/>
</dbReference>
<keyword evidence="14 16" id="KW-0472">Membrane</keyword>
<feature type="domain" description="PAC" evidence="19">
    <location>
        <begin position="328"/>
        <end position="379"/>
    </location>
</feature>
<evidence type="ECO:0000256" key="1">
    <source>
        <dbReference type="ARBA" id="ARBA00000085"/>
    </source>
</evidence>
<dbReference type="SUPFAM" id="SSF47384">
    <property type="entry name" value="Homodimeric domain of signal transducing histidine kinase"/>
    <property type="match status" value="1"/>
</dbReference>
<dbReference type="GO" id="GO:0000155">
    <property type="term" value="F:phosphorelay sensor kinase activity"/>
    <property type="evidence" value="ECO:0007669"/>
    <property type="project" value="InterPro"/>
</dbReference>
<comment type="catalytic activity">
    <reaction evidence="1">
        <text>ATP + protein L-histidine = ADP + protein N-phospho-L-histidine.</text>
        <dbReference type="EC" id="2.7.13.3"/>
    </reaction>
</comment>
<keyword evidence="7" id="KW-0808">Transferase</keyword>
<dbReference type="InterPro" id="IPR000014">
    <property type="entry name" value="PAS"/>
</dbReference>
<dbReference type="CDD" id="cd16922">
    <property type="entry name" value="HATPase_EvgS-ArcB-TorS-like"/>
    <property type="match status" value="1"/>
</dbReference>
<dbReference type="PRINTS" id="PR00344">
    <property type="entry name" value="BCTRLSENSOR"/>
</dbReference>
<evidence type="ECO:0000256" key="7">
    <source>
        <dbReference type="ARBA" id="ARBA00022679"/>
    </source>
</evidence>
<evidence type="ECO:0000256" key="4">
    <source>
        <dbReference type="ARBA" id="ARBA00012438"/>
    </source>
</evidence>
<dbReference type="PANTHER" id="PTHR43047:SF64">
    <property type="entry name" value="HISTIDINE KINASE CONTAINING CHEY-HOMOLOGOUS RECEIVER DOMAIN AND PAS DOMAIN-RELATED"/>
    <property type="match status" value="1"/>
</dbReference>
<dbReference type="AlphaFoldDB" id="A0A2W1LS15"/>
<feature type="transmembrane region" description="Helical" evidence="16">
    <location>
        <begin position="112"/>
        <end position="136"/>
    </location>
</feature>
<dbReference type="InterPro" id="IPR000700">
    <property type="entry name" value="PAS-assoc_C"/>
</dbReference>
<keyword evidence="10" id="KW-0418">Kinase</keyword>
<dbReference type="InterPro" id="IPR036890">
    <property type="entry name" value="HATPase_C_sf"/>
</dbReference>
<evidence type="ECO:0000256" key="16">
    <source>
        <dbReference type="PROSITE-ProRule" id="PRU00244"/>
    </source>
</evidence>
<dbReference type="EMBL" id="QKRB01000051">
    <property type="protein sequence ID" value="PZD94621.1"/>
    <property type="molecule type" value="Genomic_DNA"/>
</dbReference>
<dbReference type="CDD" id="cd00130">
    <property type="entry name" value="PAS"/>
    <property type="match status" value="1"/>
</dbReference>
<dbReference type="InterPro" id="IPR004358">
    <property type="entry name" value="Sig_transdc_His_kin-like_C"/>
</dbReference>
<keyword evidence="6" id="KW-0597">Phosphoprotein</keyword>
<evidence type="ECO:0000313" key="21">
    <source>
        <dbReference type="EMBL" id="PZD94621.1"/>
    </source>
</evidence>
<dbReference type="OrthoDB" id="9803190at2"/>
<evidence type="ECO:0000313" key="22">
    <source>
        <dbReference type="Proteomes" id="UP000249522"/>
    </source>
</evidence>
<sequence>MGHYIQGTHHTSLVLLSLLIAVFAAYCSLYLFEKVKGLKGAGKAVWICSGSVALGLGIWSMHFVGMLAYQLPVALGYNFTLLIVSMLLPMVAAVAAFAVITGSRGQWSRQLAGGLFVALAVVGMHYTGMASIHVAASQHYDPLLVSLSFVIALSISVFALRVAAVYHTDSGGLSNKTKLKASLLLAAAIAGMHYTGMAAVSFELHHGADQTTGGMHAIQETKLALLIGGTAIVILILIVFGQMFDKRIALKLAAWNKYRYDSIFEHNPDMVCLFHASGAMIRTNPAVSRITGYGEQDLLGMEFLKLLNEADRALVQAAFEGALNGESQTIELAVRHAEGHAVYLSTTIVPWQQYGTVHDIYTVSKDITKRVQAEKALLQAKKEAEDALRVKSDFLAIMSHEVRTPLNGVIGMSDLLMETELTDEQMEYVQIIHTSGSSLLAVMNDVLDYSKLESERMDLCSDWFDLGSVIQDSLDMFKSQLLQKDLWTSVEIDASLTGGVVGDELKIRQILVNLVSNAVKFTEQGGITIQVWRLEEDEESEQLHETSSDASGQSLITVCFRITDTGIGIAPGDIEKLFQPFVQTDASITRKYGGTGLGLAICRRLAALMDGTIAVSSPPDGGSAFMFSVKLSRATGGAHID</sequence>
<comment type="caution">
    <text evidence="21">The sequence shown here is derived from an EMBL/GenBank/DDBJ whole genome shotgun (WGS) entry which is preliminary data.</text>
</comment>
<evidence type="ECO:0000256" key="5">
    <source>
        <dbReference type="ARBA" id="ARBA00022475"/>
    </source>
</evidence>
<feature type="transmembrane region" description="Helical" evidence="16">
    <location>
        <begin position="44"/>
        <end position="69"/>
    </location>
</feature>
<feature type="transmembrane region" description="Helical" evidence="16">
    <location>
        <begin position="142"/>
        <end position="163"/>
    </location>
</feature>
<dbReference type="Gene3D" id="3.30.565.10">
    <property type="entry name" value="Histidine kinase-like ATPase, C-terminal domain"/>
    <property type="match status" value="1"/>
</dbReference>
<evidence type="ECO:0000256" key="8">
    <source>
        <dbReference type="ARBA" id="ARBA00022692"/>
    </source>
</evidence>
<dbReference type="GO" id="GO:0005886">
    <property type="term" value="C:plasma membrane"/>
    <property type="evidence" value="ECO:0007669"/>
    <property type="project" value="UniProtKB-SubCell"/>
</dbReference>
<comment type="similarity">
    <text evidence="3">In the N-terminal section; belongs to the phytochrome family.</text>
</comment>
<dbReference type="Pfam" id="PF03707">
    <property type="entry name" value="MHYT"/>
    <property type="match status" value="3"/>
</dbReference>
<dbReference type="InterPro" id="IPR035965">
    <property type="entry name" value="PAS-like_dom_sf"/>
</dbReference>
<dbReference type="RefSeq" id="WP_111147843.1">
    <property type="nucleotide sequence ID" value="NZ_QKRB01000051.1"/>
</dbReference>
<dbReference type="SUPFAM" id="SSF55874">
    <property type="entry name" value="ATPase domain of HSP90 chaperone/DNA topoisomerase II/histidine kinase"/>
    <property type="match status" value="1"/>
</dbReference>
<evidence type="ECO:0000259" key="20">
    <source>
        <dbReference type="PROSITE" id="PS50924"/>
    </source>
</evidence>
<dbReference type="Pfam" id="PF08448">
    <property type="entry name" value="PAS_4"/>
    <property type="match status" value="1"/>
</dbReference>
<dbReference type="Proteomes" id="UP000249522">
    <property type="component" value="Unassembled WGS sequence"/>
</dbReference>
<dbReference type="NCBIfam" id="TIGR00229">
    <property type="entry name" value="sensory_box"/>
    <property type="match status" value="1"/>
</dbReference>
<dbReference type="PROSITE" id="PS50924">
    <property type="entry name" value="MHYT"/>
    <property type="match status" value="1"/>
</dbReference>
<dbReference type="SMART" id="SM00388">
    <property type="entry name" value="HisKA"/>
    <property type="match status" value="1"/>
</dbReference>
<feature type="transmembrane region" description="Helical" evidence="16">
    <location>
        <begin position="12"/>
        <end position="32"/>
    </location>
</feature>
<dbReference type="InterPro" id="IPR003661">
    <property type="entry name" value="HisK_dim/P_dom"/>
</dbReference>
<dbReference type="Pfam" id="PF00512">
    <property type="entry name" value="HisKA"/>
    <property type="match status" value="1"/>
</dbReference>
<dbReference type="PROSITE" id="PS50113">
    <property type="entry name" value="PAC"/>
    <property type="match status" value="1"/>
</dbReference>
<feature type="domain" description="PAS" evidence="18">
    <location>
        <begin position="256"/>
        <end position="326"/>
    </location>
</feature>
<evidence type="ECO:0000259" key="17">
    <source>
        <dbReference type="PROSITE" id="PS50109"/>
    </source>
</evidence>
<accession>A0A2W1LS15</accession>
<dbReference type="FunFam" id="3.30.565.10:FF:000010">
    <property type="entry name" value="Sensor histidine kinase RcsC"/>
    <property type="match status" value="1"/>
</dbReference>
<dbReference type="InterPro" id="IPR005330">
    <property type="entry name" value="MHYT_dom"/>
</dbReference>
<dbReference type="PROSITE" id="PS50112">
    <property type="entry name" value="PAS"/>
    <property type="match status" value="1"/>
</dbReference>
<feature type="transmembrane region" description="Helical" evidence="16">
    <location>
        <begin position="183"/>
        <end position="202"/>
    </location>
</feature>
<reference evidence="21 22" key="1">
    <citation type="submission" date="2018-06" db="EMBL/GenBank/DDBJ databases">
        <title>Paenibacillus imtechensis sp. nov.</title>
        <authorList>
            <person name="Pinnaka A.K."/>
            <person name="Singh H."/>
            <person name="Kaur M."/>
        </authorList>
    </citation>
    <scope>NUCLEOTIDE SEQUENCE [LARGE SCALE GENOMIC DNA]</scope>
    <source>
        <strain evidence="21 22">SMB1</strain>
    </source>
</reference>
<evidence type="ECO:0000256" key="2">
    <source>
        <dbReference type="ARBA" id="ARBA00004651"/>
    </source>
</evidence>
<keyword evidence="11" id="KW-0067">ATP-binding</keyword>
<dbReference type="InterPro" id="IPR003594">
    <property type="entry name" value="HATPase_dom"/>
</dbReference>
<dbReference type="InterPro" id="IPR005467">
    <property type="entry name" value="His_kinase_dom"/>
</dbReference>
<proteinExistence type="inferred from homology"/>
<organism evidence="21 22">
    <name type="scientific">Paenibacillus sambharensis</name>
    <dbReference type="NCBI Taxonomy" id="1803190"/>
    <lineage>
        <taxon>Bacteria</taxon>
        <taxon>Bacillati</taxon>
        <taxon>Bacillota</taxon>
        <taxon>Bacilli</taxon>
        <taxon>Bacillales</taxon>
        <taxon>Paenibacillaceae</taxon>
        <taxon>Paenibacillus</taxon>
    </lineage>
</organism>
<evidence type="ECO:0000256" key="10">
    <source>
        <dbReference type="ARBA" id="ARBA00022777"/>
    </source>
</evidence>
<dbReference type="Gene3D" id="1.10.287.130">
    <property type="match status" value="1"/>
</dbReference>
<dbReference type="CDD" id="cd00082">
    <property type="entry name" value="HisKA"/>
    <property type="match status" value="1"/>
</dbReference>
<dbReference type="Gene3D" id="3.30.450.20">
    <property type="entry name" value="PAS domain"/>
    <property type="match status" value="1"/>
</dbReference>